<sequence>MATLINVSPRSDFWHRLCRTQPLRAISEIVWNALDADADNVSVKLRLNSLGVLDEIIIKDDGSGIPIVHNEEHKFAALGGSWKARVQRTETKRLMHGKYGEGRFRAFALGGHVSWDTTFQEGKTMYSYGISGTIEKPGQFVVSDKRESPKAKTGTTVSIRNPEKIEAALGSDAFHEHMARIFAPYLLNYRGIVLKINDRTIDTDEIVSNRAEFDLDPVRLNDGTIIQAKVEVVEWKSIGGRALYLCNEDGFALSERSPDIRAPGFNFGAYIKSDYFSQLDAGALIDLDLSEGMGHLLNSARAKLAQYFKQRGREKTKALIQTWKEEGIYPYSDAIKSKTNERSQQVFDICAVTVHDYVEGFNDQHKTAKSLSFRLLKEAIEQGSPELSRILSEVLILPQAKKKEFSDLLDKANLTNILDAVNDVVRRLSVASGLRALVCGSEIRDSIKEREHIHRIVEANPWLLGEQYAQGRSEIGLTIMLREHLKQTKRDVRIVEPVLKAGGKSGRIDIMLSKLVKRSGRADDNHLVVELKRANRKLQQKDFIQIFEYAQAVIQDARFDKTLVSWDFWLIGVETDEALNELCNSQDRPPGCAHIFRTGRAKIWVKTWGELIHDCLSRHEYVREKLELEVNEGDSVAYLRDLYIKVVTPD</sequence>
<dbReference type="Gene3D" id="3.30.565.10">
    <property type="entry name" value="Histidine kinase-like ATPase, C-terminal domain"/>
    <property type="match status" value="1"/>
</dbReference>
<dbReference type="Pfam" id="PF13589">
    <property type="entry name" value="HATPase_c_3"/>
    <property type="match status" value="1"/>
</dbReference>
<dbReference type="InterPro" id="IPR011856">
    <property type="entry name" value="tRNA_endonuc-like_dom_sf"/>
</dbReference>
<dbReference type="AlphaFoldDB" id="A0A679K2M2"/>
<accession>A0A679K2M2</accession>
<protein>
    <recommendedName>
        <fullName evidence="2">DNA mismatch repair protein MutL</fullName>
    </recommendedName>
</protein>
<reference evidence="1" key="1">
    <citation type="submission" date="2019-12" db="EMBL/GenBank/DDBJ databases">
        <authorList>
            <person name="Cremers G."/>
        </authorList>
    </citation>
    <scope>NUCLEOTIDE SEQUENCE</scope>
    <source>
        <strain evidence="1">Mbul2</strain>
    </source>
</reference>
<proteinExistence type="predicted"/>
<gene>
    <name evidence="1" type="ORF">MBLL_04487</name>
</gene>
<dbReference type="EMBL" id="LR743511">
    <property type="protein sequence ID" value="CAA2145367.1"/>
    <property type="molecule type" value="Genomic_DNA"/>
</dbReference>
<evidence type="ECO:0008006" key="2">
    <source>
        <dbReference type="Google" id="ProtNLM"/>
    </source>
</evidence>
<dbReference type="Gene3D" id="3.40.1350.10">
    <property type="match status" value="1"/>
</dbReference>
<dbReference type="SUPFAM" id="SSF55874">
    <property type="entry name" value="ATPase domain of HSP90 chaperone/DNA topoisomerase II/histidine kinase"/>
    <property type="match status" value="1"/>
</dbReference>
<evidence type="ECO:0000313" key="1">
    <source>
        <dbReference type="EMBL" id="CAA2145367.1"/>
    </source>
</evidence>
<organism evidence="1">
    <name type="scientific">Methylobacterium bullatum</name>
    <dbReference type="NCBI Taxonomy" id="570505"/>
    <lineage>
        <taxon>Bacteria</taxon>
        <taxon>Pseudomonadati</taxon>
        <taxon>Pseudomonadota</taxon>
        <taxon>Alphaproteobacteria</taxon>
        <taxon>Hyphomicrobiales</taxon>
        <taxon>Methylobacteriaceae</taxon>
        <taxon>Methylobacterium</taxon>
    </lineage>
</organism>
<dbReference type="GO" id="GO:0003676">
    <property type="term" value="F:nucleic acid binding"/>
    <property type="evidence" value="ECO:0007669"/>
    <property type="project" value="InterPro"/>
</dbReference>
<dbReference type="InterPro" id="IPR036890">
    <property type="entry name" value="HATPase_C_sf"/>
</dbReference>
<name>A0A679K2M2_9HYPH</name>
<dbReference type="RefSeq" id="WP_339163842.1">
    <property type="nucleotide sequence ID" value="NZ_LR743511.1"/>
</dbReference>